<dbReference type="CDD" id="cd07066">
    <property type="entry name" value="CRD_FZ"/>
    <property type="match status" value="1"/>
</dbReference>
<evidence type="ECO:0000256" key="1">
    <source>
        <dbReference type="ARBA" id="ARBA00022473"/>
    </source>
</evidence>
<reference evidence="5" key="1">
    <citation type="submission" date="2021-02" db="EMBL/GenBank/DDBJ databases">
        <authorList>
            <person name="Nowell W R."/>
        </authorList>
    </citation>
    <scope>NUCLEOTIDE SEQUENCE</scope>
</reference>
<dbReference type="PANTHER" id="PTHR11309:SF148">
    <property type="entry name" value="SECRETED FRIZZLED-RELATED PROTEIN 1"/>
    <property type="match status" value="1"/>
</dbReference>
<dbReference type="SUPFAM" id="SSF63501">
    <property type="entry name" value="Frizzled cysteine-rich domain"/>
    <property type="match status" value="1"/>
</dbReference>
<dbReference type="OrthoDB" id="9993842at2759"/>
<dbReference type="InterPro" id="IPR036790">
    <property type="entry name" value="Frizzled_dom_sf"/>
</dbReference>
<dbReference type="Proteomes" id="UP000681722">
    <property type="component" value="Unassembled WGS sequence"/>
</dbReference>
<dbReference type="GO" id="GO:0005615">
    <property type="term" value="C:extracellular space"/>
    <property type="evidence" value="ECO:0007669"/>
    <property type="project" value="TreeGrafter"/>
</dbReference>
<dbReference type="InterPro" id="IPR015526">
    <property type="entry name" value="Frizzled/SFRP"/>
</dbReference>
<dbReference type="GO" id="GO:0035567">
    <property type="term" value="P:non-canonical Wnt signaling pathway"/>
    <property type="evidence" value="ECO:0007669"/>
    <property type="project" value="TreeGrafter"/>
</dbReference>
<name>A0A813TZ86_9BILA</name>
<dbReference type="EMBL" id="CAJOBC010000594">
    <property type="protein sequence ID" value="CAF3604932.1"/>
    <property type="molecule type" value="Genomic_DNA"/>
</dbReference>
<gene>
    <name evidence="5" type="ORF">GPM918_LOCUS4422</name>
    <name evidence="6" type="ORF">SRO942_LOCUS4427</name>
</gene>
<feature type="domain" description="FZ" evidence="4">
    <location>
        <begin position="487"/>
        <end position="587"/>
    </location>
</feature>
<keyword evidence="2" id="KW-1015">Disulfide bond</keyword>
<dbReference type="PROSITE" id="PS50038">
    <property type="entry name" value="FZ"/>
    <property type="match status" value="1"/>
</dbReference>
<organism evidence="5 7">
    <name type="scientific">Didymodactylos carnosus</name>
    <dbReference type="NCBI Taxonomy" id="1234261"/>
    <lineage>
        <taxon>Eukaryota</taxon>
        <taxon>Metazoa</taxon>
        <taxon>Spiralia</taxon>
        <taxon>Gnathifera</taxon>
        <taxon>Rotifera</taxon>
        <taxon>Eurotatoria</taxon>
        <taxon>Bdelloidea</taxon>
        <taxon>Philodinida</taxon>
        <taxon>Philodinidae</taxon>
        <taxon>Didymodactylos</taxon>
    </lineage>
</organism>
<dbReference type="PANTHER" id="PTHR11309">
    <property type="entry name" value="FRIZZLED"/>
    <property type="match status" value="1"/>
</dbReference>
<comment type="caution">
    <text evidence="5">The sequence shown here is derived from an EMBL/GenBank/DDBJ whole genome shotgun (WGS) entry which is preliminary data.</text>
</comment>
<sequence length="587" mass="68007">MDSYPLKLVELHDFLKTPSILKETLSFKNNEDKQVSKSRLPEKKRVRNENHSTKNVVLLNQKPIYKRELTLPENTILFIDESDRERIGIHTKTSHCFAKNVLITSAAALASLIPVLTNANDWLIMSKLIYSKRYCFGANRSRFIHGDVVMLLNVSDPFVRCELLKAFYSLYDTFNETKPAYIIIDFTQLLMKWFKENLTKTDQYHRHDLRWKIQPYKCFMTFGNGRQWRSNANPLATSMSKLFKKYNQPLKIMIDFNYLPTVVYSIQFNNLFAYAMNEEHEQTLKDMGNGLTLMSVQNLLSLDKKTTEAAVDEEFVGEYCVQPSALTQNIKPEIVQPSSVKSSSVKSSSVCDETESYIYETKKVIEPSPPAISLNSHPLCHQQQFILPSSYPSCYQPHRQYDLSFNSSDQGILEQILCNQLNKIKENHNNIMELMKKTSARCLTGTNMNNNQLNGHQNIGNRFSQELMVMSSSSQQHQTPIQSHFDPIKQTQMYKQLETNGIGYTQMYLPNMLNHEKIDEILNEMNLWQSLINLNCHQNSRLLLCSILAPVCLINPQQQQQQQQPISISFDNDEQIETRKHLLPCRR</sequence>
<dbReference type="GO" id="GO:0017147">
    <property type="term" value="F:Wnt-protein binding"/>
    <property type="evidence" value="ECO:0007669"/>
    <property type="project" value="TreeGrafter"/>
</dbReference>
<comment type="caution">
    <text evidence="3">Lacks conserved residue(s) required for the propagation of feature annotation.</text>
</comment>
<evidence type="ECO:0000259" key="4">
    <source>
        <dbReference type="PROSITE" id="PS50038"/>
    </source>
</evidence>
<evidence type="ECO:0000313" key="6">
    <source>
        <dbReference type="EMBL" id="CAF3604932.1"/>
    </source>
</evidence>
<evidence type="ECO:0000256" key="2">
    <source>
        <dbReference type="ARBA" id="ARBA00023157"/>
    </source>
</evidence>
<dbReference type="AlphaFoldDB" id="A0A813TZ86"/>
<proteinExistence type="predicted"/>
<dbReference type="SMART" id="SM00063">
    <property type="entry name" value="FRI"/>
    <property type="match status" value="1"/>
</dbReference>
<dbReference type="EMBL" id="CAJNOQ010000593">
    <property type="protein sequence ID" value="CAF0818569.1"/>
    <property type="molecule type" value="Genomic_DNA"/>
</dbReference>
<dbReference type="GO" id="GO:0060070">
    <property type="term" value="P:canonical Wnt signaling pathway"/>
    <property type="evidence" value="ECO:0007669"/>
    <property type="project" value="TreeGrafter"/>
</dbReference>
<dbReference type="Pfam" id="PF01392">
    <property type="entry name" value="Fz"/>
    <property type="match status" value="1"/>
</dbReference>
<dbReference type="InterPro" id="IPR020067">
    <property type="entry name" value="Frizzled_dom"/>
</dbReference>
<evidence type="ECO:0000313" key="5">
    <source>
        <dbReference type="EMBL" id="CAF0818569.1"/>
    </source>
</evidence>
<protein>
    <recommendedName>
        <fullName evidence="4">FZ domain-containing protein</fullName>
    </recommendedName>
</protein>
<keyword evidence="7" id="KW-1185">Reference proteome</keyword>
<evidence type="ECO:0000313" key="7">
    <source>
        <dbReference type="Proteomes" id="UP000663829"/>
    </source>
</evidence>
<evidence type="ECO:0000256" key="3">
    <source>
        <dbReference type="PROSITE-ProRule" id="PRU00090"/>
    </source>
</evidence>
<keyword evidence="1" id="KW-0217">Developmental protein</keyword>
<dbReference type="Proteomes" id="UP000663829">
    <property type="component" value="Unassembled WGS sequence"/>
</dbReference>
<accession>A0A813TZ86</accession>
<dbReference type="Gene3D" id="1.10.2000.10">
    <property type="entry name" value="Frizzled cysteine-rich domain"/>
    <property type="match status" value="1"/>
</dbReference>